<dbReference type="Proteomes" id="UP000275408">
    <property type="component" value="Unassembled WGS sequence"/>
</dbReference>
<name>A0A3M6UEP6_POCDA</name>
<gene>
    <name evidence="1" type="ORF">pdam_00012164</name>
</gene>
<dbReference type="EMBL" id="RCHS01001707">
    <property type="protein sequence ID" value="RMX51898.1"/>
    <property type="molecule type" value="Genomic_DNA"/>
</dbReference>
<evidence type="ECO:0000313" key="1">
    <source>
        <dbReference type="EMBL" id="RMX51898.1"/>
    </source>
</evidence>
<proteinExistence type="predicted"/>
<sequence length="105" mass="12072">MRKVENFPTPVNICLARKVRGKRKPTAVSDEIYACVIKTANGKPLPPVKQRSSAERSAYVKYWGAEGEITVQKEKGKDVLCYQGRRMRRLSEVDRLVTEEFERTK</sequence>
<dbReference type="AlphaFoldDB" id="A0A3M6UEP6"/>
<evidence type="ECO:0000313" key="2">
    <source>
        <dbReference type="Proteomes" id="UP000275408"/>
    </source>
</evidence>
<protein>
    <submittedName>
        <fullName evidence="1">Uncharacterized protein</fullName>
    </submittedName>
</protein>
<comment type="caution">
    <text evidence="1">The sequence shown here is derived from an EMBL/GenBank/DDBJ whole genome shotgun (WGS) entry which is preliminary data.</text>
</comment>
<accession>A0A3M6UEP6</accession>
<reference evidence="1 2" key="1">
    <citation type="journal article" date="2018" name="Sci. Rep.">
        <title>Comparative analysis of the Pocillopora damicornis genome highlights role of immune system in coral evolution.</title>
        <authorList>
            <person name="Cunning R."/>
            <person name="Bay R.A."/>
            <person name="Gillette P."/>
            <person name="Baker A.C."/>
            <person name="Traylor-Knowles N."/>
        </authorList>
    </citation>
    <scope>NUCLEOTIDE SEQUENCE [LARGE SCALE GENOMIC DNA]</scope>
    <source>
        <strain evidence="1">RSMAS</strain>
        <tissue evidence="1">Whole animal</tissue>
    </source>
</reference>
<organism evidence="1 2">
    <name type="scientific">Pocillopora damicornis</name>
    <name type="common">Cauliflower coral</name>
    <name type="synonym">Millepora damicornis</name>
    <dbReference type="NCBI Taxonomy" id="46731"/>
    <lineage>
        <taxon>Eukaryota</taxon>
        <taxon>Metazoa</taxon>
        <taxon>Cnidaria</taxon>
        <taxon>Anthozoa</taxon>
        <taxon>Hexacorallia</taxon>
        <taxon>Scleractinia</taxon>
        <taxon>Astrocoeniina</taxon>
        <taxon>Pocilloporidae</taxon>
        <taxon>Pocillopora</taxon>
    </lineage>
</organism>
<keyword evidence="2" id="KW-1185">Reference proteome</keyword>